<feature type="compositionally biased region" description="Basic and acidic residues" evidence="5">
    <location>
        <begin position="193"/>
        <end position="205"/>
    </location>
</feature>
<evidence type="ECO:0000313" key="7">
    <source>
        <dbReference type="EMBL" id="SHG66097.1"/>
    </source>
</evidence>
<feature type="compositionally biased region" description="Pro residues" evidence="5">
    <location>
        <begin position="254"/>
        <end position="264"/>
    </location>
</feature>
<dbReference type="Proteomes" id="UP000199758">
    <property type="component" value="Unassembled WGS sequence"/>
</dbReference>
<feature type="region of interest" description="Disordered" evidence="5">
    <location>
        <begin position="144"/>
        <end position="264"/>
    </location>
</feature>
<evidence type="ECO:0000256" key="3">
    <source>
        <dbReference type="ARBA" id="ARBA00022989"/>
    </source>
</evidence>
<dbReference type="GO" id="GO:0016020">
    <property type="term" value="C:membrane"/>
    <property type="evidence" value="ECO:0007669"/>
    <property type="project" value="UniProtKB-SubCell"/>
</dbReference>
<feature type="compositionally biased region" description="Low complexity" evidence="5">
    <location>
        <begin position="147"/>
        <end position="189"/>
    </location>
</feature>
<protein>
    <submittedName>
        <fullName evidence="7">TonB family C-terminal domain-containing protein</fullName>
    </submittedName>
</protein>
<dbReference type="RefSeq" id="WP_072894762.1">
    <property type="nucleotide sequence ID" value="NZ_FQWZ01000002.1"/>
</dbReference>
<keyword evidence="2" id="KW-0812">Transmembrane</keyword>
<dbReference type="SUPFAM" id="SSF74653">
    <property type="entry name" value="TolA/TonB C-terminal domain"/>
    <property type="match status" value="1"/>
</dbReference>
<proteinExistence type="predicted"/>
<comment type="subcellular location">
    <subcellularLocation>
        <location evidence="1">Membrane</location>
        <topology evidence="1">Single-pass membrane protein</topology>
    </subcellularLocation>
</comment>
<name>A0A1M5LM00_9GAMM</name>
<keyword evidence="8" id="KW-1185">Reference proteome</keyword>
<dbReference type="InterPro" id="IPR006260">
    <property type="entry name" value="TonB/TolA_C"/>
</dbReference>
<feature type="region of interest" description="Disordered" evidence="5">
    <location>
        <begin position="284"/>
        <end position="316"/>
    </location>
</feature>
<dbReference type="NCBIfam" id="TIGR01352">
    <property type="entry name" value="tonB_Cterm"/>
    <property type="match status" value="1"/>
</dbReference>
<organism evidence="7 8">
    <name type="scientific">Hydrocarboniphaga daqingensis</name>
    <dbReference type="NCBI Taxonomy" id="490188"/>
    <lineage>
        <taxon>Bacteria</taxon>
        <taxon>Pseudomonadati</taxon>
        <taxon>Pseudomonadota</taxon>
        <taxon>Gammaproteobacteria</taxon>
        <taxon>Nevskiales</taxon>
        <taxon>Nevskiaceae</taxon>
        <taxon>Hydrocarboniphaga</taxon>
    </lineage>
</organism>
<evidence type="ECO:0000259" key="6">
    <source>
        <dbReference type="PROSITE" id="PS52015"/>
    </source>
</evidence>
<dbReference type="GO" id="GO:0055085">
    <property type="term" value="P:transmembrane transport"/>
    <property type="evidence" value="ECO:0007669"/>
    <property type="project" value="InterPro"/>
</dbReference>
<dbReference type="Gene3D" id="3.30.1150.10">
    <property type="match status" value="1"/>
</dbReference>
<feature type="compositionally biased region" description="Pro residues" evidence="5">
    <location>
        <begin position="213"/>
        <end position="227"/>
    </location>
</feature>
<dbReference type="EMBL" id="FQWZ01000002">
    <property type="protein sequence ID" value="SHG66097.1"/>
    <property type="molecule type" value="Genomic_DNA"/>
</dbReference>
<feature type="compositionally biased region" description="Low complexity" evidence="5">
    <location>
        <begin position="228"/>
        <end position="238"/>
    </location>
</feature>
<accession>A0A1M5LM00</accession>
<dbReference type="OrthoDB" id="8703302at2"/>
<sequence>MYAATLPTPPPRLSIAFAAAVVLHLAAALSLPSIQQALRDAAERIAMRRAPALEPMATPDVIPVRLPSSLRMTTELGAAIRDNPPSRVPLPPAAGIVRIRLDLSQNLGDAAREAQAAYERLNPTPAPAPAEVVRSVVELRLARTRTPPQAAPDVAAKPATASAIVAPSPAPAGRRPRAATVAEAAGPTASPRPEPRREQNRDREAPPAVAVPTPTPAAASPPTPPTPAAIEPSAATPTAPAPSPTPAAAAAPAPATPAPAAPVPVAPAAEPAIRPQIIYAPPSTTIYRSPQAERPVAPSTDLAAVESPGAAPQVTSAAPALPGMAVEPPARPAGAAVANRAAFFQQLTQHLFTVNQRVLAEAVRASAKVTVEVRFSIDRAGRVLDASVLRGSGNASVDAKAVDVIQRASPVPQMAPDMPQSRIELSFPVQVYQ</sequence>
<dbReference type="STRING" id="490188.SAMN04488068_0983"/>
<evidence type="ECO:0000313" key="8">
    <source>
        <dbReference type="Proteomes" id="UP000199758"/>
    </source>
</evidence>
<keyword evidence="4" id="KW-0472">Membrane</keyword>
<evidence type="ECO:0000256" key="2">
    <source>
        <dbReference type="ARBA" id="ARBA00022692"/>
    </source>
</evidence>
<evidence type="ECO:0000256" key="5">
    <source>
        <dbReference type="SAM" id="MobiDB-lite"/>
    </source>
</evidence>
<dbReference type="PROSITE" id="PS52015">
    <property type="entry name" value="TONB_CTD"/>
    <property type="match status" value="1"/>
</dbReference>
<feature type="domain" description="TonB C-terminal" evidence="6">
    <location>
        <begin position="343"/>
        <end position="433"/>
    </location>
</feature>
<reference evidence="7 8" key="1">
    <citation type="submission" date="2016-11" db="EMBL/GenBank/DDBJ databases">
        <authorList>
            <person name="Jaros S."/>
            <person name="Januszkiewicz K."/>
            <person name="Wedrychowicz H."/>
        </authorList>
    </citation>
    <scope>NUCLEOTIDE SEQUENCE [LARGE SCALE GENOMIC DNA]</scope>
    <source>
        <strain evidence="7 8">CGMCC 1.7049</strain>
    </source>
</reference>
<evidence type="ECO:0000256" key="4">
    <source>
        <dbReference type="ARBA" id="ARBA00023136"/>
    </source>
</evidence>
<dbReference type="AlphaFoldDB" id="A0A1M5LM00"/>
<dbReference type="InterPro" id="IPR037682">
    <property type="entry name" value="TonB_C"/>
</dbReference>
<dbReference type="Pfam" id="PF13103">
    <property type="entry name" value="TonB_2"/>
    <property type="match status" value="1"/>
</dbReference>
<evidence type="ECO:0000256" key="1">
    <source>
        <dbReference type="ARBA" id="ARBA00004167"/>
    </source>
</evidence>
<keyword evidence="3" id="KW-1133">Transmembrane helix</keyword>
<gene>
    <name evidence="7" type="ORF">SAMN04488068_0983</name>
</gene>